<gene>
    <name evidence="2" type="ORF">FHS87_003369</name>
</gene>
<comment type="caution">
    <text evidence="2">The sequence shown here is derived from an EMBL/GenBank/DDBJ whole genome shotgun (WGS) entry which is preliminary data.</text>
</comment>
<keyword evidence="3" id="KW-1185">Reference proteome</keyword>
<dbReference type="Proteomes" id="UP000580654">
    <property type="component" value="Unassembled WGS sequence"/>
</dbReference>
<accession>A0A840YLN8</accession>
<comment type="similarity">
    <text evidence="1">Belongs to the HyuE racemase family.</text>
</comment>
<evidence type="ECO:0000313" key="3">
    <source>
        <dbReference type="Proteomes" id="UP000580654"/>
    </source>
</evidence>
<evidence type="ECO:0000256" key="1">
    <source>
        <dbReference type="ARBA" id="ARBA00038414"/>
    </source>
</evidence>
<dbReference type="RefSeq" id="WP_312862029.1">
    <property type="nucleotide sequence ID" value="NZ_JACIJD010000016.1"/>
</dbReference>
<dbReference type="AlphaFoldDB" id="A0A840YLN8"/>
<dbReference type="EMBL" id="JACIJD010000016">
    <property type="protein sequence ID" value="MBB5695314.1"/>
    <property type="molecule type" value="Genomic_DNA"/>
</dbReference>
<dbReference type="InterPro" id="IPR015942">
    <property type="entry name" value="Asp/Glu/hydantoin_racemase"/>
</dbReference>
<reference evidence="2 3" key="1">
    <citation type="submission" date="2020-08" db="EMBL/GenBank/DDBJ databases">
        <title>Genomic Encyclopedia of Type Strains, Phase IV (KMG-IV): sequencing the most valuable type-strain genomes for metagenomic binning, comparative biology and taxonomic classification.</title>
        <authorList>
            <person name="Goeker M."/>
        </authorList>
    </citation>
    <scope>NUCLEOTIDE SEQUENCE [LARGE SCALE GENOMIC DNA]</scope>
    <source>
        <strain evidence="2 3">DSM 25622</strain>
    </source>
</reference>
<organism evidence="2 3">
    <name type="scientific">Muricoccus pecuniae</name>
    <dbReference type="NCBI Taxonomy" id="693023"/>
    <lineage>
        <taxon>Bacteria</taxon>
        <taxon>Pseudomonadati</taxon>
        <taxon>Pseudomonadota</taxon>
        <taxon>Alphaproteobacteria</taxon>
        <taxon>Acetobacterales</taxon>
        <taxon>Roseomonadaceae</taxon>
        <taxon>Muricoccus</taxon>
    </lineage>
</organism>
<dbReference type="Pfam" id="PF01177">
    <property type="entry name" value="Asp_Glu_race"/>
    <property type="match status" value="1"/>
</dbReference>
<dbReference type="Gene3D" id="3.40.50.12500">
    <property type="match status" value="1"/>
</dbReference>
<dbReference type="InterPro" id="IPR053714">
    <property type="entry name" value="Iso_Racemase_Enz_sf"/>
</dbReference>
<sequence length="227" mass="23477">MRRAPLAAASFSRHTRPMRIALIHALRHSPPPIEAAFARLWPEAALMNLLDDSLSADLARDGAITPAMTERFLALSRYALGTGADAILFTCSAFGPCIEACAGALAPLPVLKPNEAMIAEAARAGRRIGLLASFAPTLESMPAEFPLGTTIVPVLAEGALAALDAGDAAAHDRLAAEAARELTDCDAIALAQFSLARAAPLVAAATGRPVLTTPDSAVRALRARLGA</sequence>
<dbReference type="GO" id="GO:0047661">
    <property type="term" value="F:amino-acid racemase activity"/>
    <property type="evidence" value="ECO:0007669"/>
    <property type="project" value="InterPro"/>
</dbReference>
<name>A0A840YLN8_9PROT</name>
<proteinExistence type="inferred from homology"/>
<protein>
    <submittedName>
        <fullName evidence="2">Asp/Glu/hydantoin racemase</fullName>
    </submittedName>
</protein>
<evidence type="ECO:0000313" key="2">
    <source>
        <dbReference type="EMBL" id="MBB5695314.1"/>
    </source>
</evidence>